<sequence>MNTGYNNNNHNAGGADAAAGFRGPLGGGAAAMGVPSGGGGAAAMGVPSGGGGAGVGHGVSAGVARNLFSSPAPTPRTHVYGTPGVTPSTMAGGRTPAGHTPADFGLTRNTGGAMNQQMGQGIYGRAPTLDTQDLFNAQQPANCTRNFCLPLDKCYVDISSRILAGNARGKQVLRLCCDDVTLQRDIEILKSGGVAAQEKCAEITSLRRDLVDDVQEMKNSVADMDTIIADMQRIRESKNLSAQQAESVLVSKMKEFEQMAYSYTSTGALTEQPRKYDKNTVDMLLHKYNSSGAKMWLNVSLKCLADDLFLNNFDKIQNLDVDGCYNLLEAFGENGLLSNSNCKAAVETYKQNGTIVDTFSASKVYCNKQLHLETLHALVGIYLDKIPEDHTGMVRRNKRDKLPTWGNHPTASNQNMGPAGGPMPATPAPARAPAPPTFFMFGNSQVPNPAAHRRVHSESSAPHTNFFAPRPPAAPRTPSCPKLKVGNMTSAPIIDEEL</sequence>
<evidence type="ECO:0000256" key="1">
    <source>
        <dbReference type="SAM" id="MobiDB-lite"/>
    </source>
</evidence>
<evidence type="ECO:0000313" key="2">
    <source>
        <dbReference type="EMBL" id="CAB9516519.1"/>
    </source>
</evidence>
<feature type="compositionally biased region" description="Pro residues" evidence="1">
    <location>
        <begin position="424"/>
        <end position="436"/>
    </location>
</feature>
<proteinExistence type="predicted"/>
<comment type="caution">
    <text evidence="2">The sequence shown here is derived from an EMBL/GenBank/DDBJ whole genome shotgun (WGS) entry which is preliminary data.</text>
</comment>
<reference evidence="2" key="1">
    <citation type="submission" date="2020-06" db="EMBL/GenBank/DDBJ databases">
        <authorList>
            <consortium name="Plant Systems Biology data submission"/>
        </authorList>
    </citation>
    <scope>NUCLEOTIDE SEQUENCE</scope>
    <source>
        <strain evidence="2">D6</strain>
    </source>
</reference>
<feature type="region of interest" description="Disordered" evidence="1">
    <location>
        <begin position="399"/>
        <end position="486"/>
    </location>
</feature>
<name>A0A9N8E9Z0_9STRA</name>
<evidence type="ECO:0000313" key="3">
    <source>
        <dbReference type="Proteomes" id="UP001153069"/>
    </source>
</evidence>
<gene>
    <name evidence="2" type="ORF">SEMRO_788_G202620.1</name>
</gene>
<dbReference type="AlphaFoldDB" id="A0A9N8E9Z0"/>
<dbReference type="Proteomes" id="UP001153069">
    <property type="component" value="Unassembled WGS sequence"/>
</dbReference>
<organism evidence="2 3">
    <name type="scientific">Seminavis robusta</name>
    <dbReference type="NCBI Taxonomy" id="568900"/>
    <lineage>
        <taxon>Eukaryota</taxon>
        <taxon>Sar</taxon>
        <taxon>Stramenopiles</taxon>
        <taxon>Ochrophyta</taxon>
        <taxon>Bacillariophyta</taxon>
        <taxon>Bacillariophyceae</taxon>
        <taxon>Bacillariophycidae</taxon>
        <taxon>Naviculales</taxon>
        <taxon>Naviculaceae</taxon>
        <taxon>Seminavis</taxon>
    </lineage>
</organism>
<accession>A0A9N8E9Z0</accession>
<protein>
    <submittedName>
        <fullName evidence="2">Uncharacterized protein</fullName>
    </submittedName>
</protein>
<dbReference type="EMBL" id="CAICTM010000787">
    <property type="protein sequence ID" value="CAB9516519.1"/>
    <property type="molecule type" value="Genomic_DNA"/>
</dbReference>
<keyword evidence="3" id="KW-1185">Reference proteome</keyword>